<proteinExistence type="inferred from homology"/>
<dbReference type="SUPFAM" id="SSF51445">
    <property type="entry name" value="(Trans)glycosidases"/>
    <property type="match status" value="1"/>
</dbReference>
<reference evidence="3 4" key="1">
    <citation type="journal article" date="2014" name="BMC Vet. Res.">
        <title>First report of Corynebacterium pseudotuberculosis from caseous lymphadenitis lesions in Black Alentejano pig (Sus scrofa domesticus).</title>
        <authorList>
            <person name="Oliveira M."/>
            <person name="Barroco C."/>
            <person name="Mottola C."/>
            <person name="Santos R."/>
            <person name="Lemsaddek A."/>
            <person name="Tavares L."/>
            <person name="Semedo-Lemsaddek T."/>
        </authorList>
    </citation>
    <scope>NUCLEOTIDE SEQUENCE [LARGE SCALE GENOMIC DNA]</scope>
    <source>
        <strain evidence="3 4">PO100/5</strain>
    </source>
</reference>
<evidence type="ECO:0000313" key="3">
    <source>
        <dbReference type="EMBL" id="ARU45214.1"/>
    </source>
</evidence>
<dbReference type="CDD" id="cd11348">
    <property type="entry name" value="AmyAc_2"/>
    <property type="match status" value="1"/>
</dbReference>
<dbReference type="InterPro" id="IPR017853">
    <property type="entry name" value="GH"/>
</dbReference>
<dbReference type="InterPro" id="IPR006047">
    <property type="entry name" value="GH13_cat_dom"/>
</dbReference>
<dbReference type="Pfam" id="PF00128">
    <property type="entry name" value="Alpha-amylase"/>
    <property type="match status" value="1"/>
</dbReference>
<dbReference type="Proteomes" id="UP000195652">
    <property type="component" value="Chromosome"/>
</dbReference>
<dbReference type="Gene3D" id="2.60.40.1180">
    <property type="entry name" value="Golgi alpha-mannosidase II"/>
    <property type="match status" value="1"/>
</dbReference>
<dbReference type="PANTHER" id="PTHR10357:SF179">
    <property type="entry name" value="NEUTRAL AND BASIC AMINO ACID TRANSPORT PROTEIN RBAT"/>
    <property type="match status" value="1"/>
</dbReference>
<dbReference type="EMBL" id="CP021417">
    <property type="protein sequence ID" value="ARU45214.1"/>
    <property type="molecule type" value="Genomic_DNA"/>
</dbReference>
<organism evidence="3 4">
    <name type="scientific">Corynebacterium silvaticum</name>
    <dbReference type="NCBI Taxonomy" id="2320431"/>
    <lineage>
        <taxon>Bacteria</taxon>
        <taxon>Bacillati</taxon>
        <taxon>Actinomycetota</taxon>
        <taxon>Actinomycetes</taxon>
        <taxon>Mycobacteriales</taxon>
        <taxon>Corynebacteriaceae</taxon>
        <taxon>Corynebacterium</taxon>
    </lineage>
</organism>
<accession>A0A7Y4LIV6</accession>
<dbReference type="OrthoDB" id="9043248at2"/>
<evidence type="ECO:0000256" key="1">
    <source>
        <dbReference type="ARBA" id="ARBA00008061"/>
    </source>
</evidence>
<dbReference type="KEGG" id="csil:CBE74_00325"/>
<keyword evidence="3" id="KW-0378">Hydrolase</keyword>
<dbReference type="InterPro" id="IPR013780">
    <property type="entry name" value="Glyco_hydro_b"/>
</dbReference>
<reference evidence="3 4" key="2">
    <citation type="journal article" date="2020" name="Antonie Van Leeuwenhoek">
        <title>Phylogenomic characterisation of a novel corynebacterial species pathogenic to animals.</title>
        <authorList>
            <person name="Moller J."/>
            <person name="Musella L."/>
            <person name="Melnikov V."/>
            <person name="Geissdorfer W."/>
            <person name="Burkovski A."/>
            <person name="Sangal V."/>
        </authorList>
    </citation>
    <scope>NUCLEOTIDE SEQUENCE [LARGE SCALE GENOMIC DNA]</scope>
    <source>
        <strain evidence="3 4">PO100/5</strain>
    </source>
</reference>
<dbReference type="GO" id="GO:0004556">
    <property type="term" value="F:alpha-amylase activity"/>
    <property type="evidence" value="ECO:0007669"/>
    <property type="project" value="TreeGrafter"/>
</dbReference>
<dbReference type="RefSeq" id="WP_087453105.1">
    <property type="nucleotide sequence ID" value="NZ_CP021417.2"/>
</dbReference>
<evidence type="ECO:0000259" key="2">
    <source>
        <dbReference type="SMART" id="SM00642"/>
    </source>
</evidence>
<dbReference type="Gene3D" id="3.90.400.10">
    <property type="entry name" value="Oligo-1,6-glucosidase, Domain 2"/>
    <property type="match status" value="1"/>
</dbReference>
<reference evidence="3 4" key="4">
    <citation type="journal article" date="2020" name="PLoS ONE">
        <title>Taxonomic classification of strain PO100/5 shows a broader geographic distribution and genetic markers of the recently described Corynebacterium silvaticum.</title>
        <authorList>
            <person name="Viana M.V.C."/>
            <person name="Profeta R."/>
            <person name="da Silva A.L."/>
            <person name="Hurtado R."/>
            <person name="Cerqueira J.C."/>
            <person name="Ribeiro B.F.S."/>
            <person name="Almeida M.O."/>
            <person name="Morais-Rodrigues F."/>
            <person name="Soares S.C."/>
            <person name="Oliveira M."/>
            <person name="Tavares L."/>
            <person name="Figueiredo H."/>
            <person name="Wattam A.R."/>
            <person name="Barh D."/>
            <person name="Ghosh P."/>
            <person name="Silva A."/>
            <person name="Azevedo V."/>
        </authorList>
    </citation>
    <scope>NUCLEOTIDE SEQUENCE [LARGE SCALE GENOMIC DNA]</scope>
    <source>
        <strain evidence="3 4">PO100/5</strain>
    </source>
</reference>
<name>A0A7Y4LIV6_9CORY</name>
<protein>
    <submittedName>
        <fullName evidence="3">Alpha-amylase family glycosyl hydrolase</fullName>
    </submittedName>
</protein>
<dbReference type="PANTHER" id="PTHR10357">
    <property type="entry name" value="ALPHA-AMYLASE FAMILY MEMBER"/>
    <property type="match status" value="1"/>
</dbReference>
<evidence type="ECO:0000313" key="4">
    <source>
        <dbReference type="Proteomes" id="UP000195652"/>
    </source>
</evidence>
<feature type="domain" description="Glycosyl hydrolase family 13 catalytic" evidence="2">
    <location>
        <begin position="22"/>
        <end position="396"/>
    </location>
</feature>
<dbReference type="AlphaFoldDB" id="A0A7Y4LIV6"/>
<keyword evidence="4" id="KW-1185">Reference proteome</keyword>
<comment type="similarity">
    <text evidence="1">Belongs to the glycosyl hydrolase 13 family.</text>
</comment>
<gene>
    <name evidence="3" type="ORF">CBE74_00325</name>
</gene>
<reference evidence="3 4" key="3">
    <citation type="journal article" date="2020" name="Int. J. Syst. Evol. Microbiol.">
        <title>Corynebacterium silvaticum sp. nov., a unique group of NTTB corynebacteria in wild boar and roe deer.</title>
        <authorList>
            <person name="Dangel A."/>
            <person name="Berger A."/>
            <person name="Rau J."/>
            <person name="Eisenberg T."/>
            <person name="Kampfer P."/>
            <person name="Margos G."/>
            <person name="Contzen M."/>
            <person name="Busse H.J."/>
            <person name="Konrad R."/>
            <person name="Peters M."/>
            <person name="Sting R."/>
            <person name="Sing A."/>
        </authorList>
    </citation>
    <scope>NUCLEOTIDE SEQUENCE [LARGE SCALE GENOMIC DNA]</scope>
    <source>
        <strain evidence="3 4">PO100/5</strain>
    </source>
</reference>
<dbReference type="InterPro" id="IPR045857">
    <property type="entry name" value="O16G_dom_2"/>
</dbReference>
<dbReference type="GeneID" id="75006748"/>
<dbReference type="GO" id="GO:0016853">
    <property type="term" value="F:isomerase activity"/>
    <property type="evidence" value="ECO:0007669"/>
    <property type="project" value="UniProtKB-KW"/>
</dbReference>
<dbReference type="Gene3D" id="3.20.20.80">
    <property type="entry name" value="Glycosidases"/>
    <property type="match status" value="1"/>
</dbReference>
<dbReference type="GO" id="GO:0009313">
    <property type="term" value="P:oligosaccharide catabolic process"/>
    <property type="evidence" value="ECO:0007669"/>
    <property type="project" value="TreeGrafter"/>
</dbReference>
<dbReference type="SUPFAM" id="SSF51011">
    <property type="entry name" value="Glycosyl hydrolase domain"/>
    <property type="match status" value="1"/>
</dbReference>
<sequence>MFNPRNGLPVPPAWLETAIFYEIYPQTFYDSNGDGIGDVQGIVDKLDYIADLGANALWINPCFDSPFKDAGYDVRDYYTVAPRYGTNADLEKLFTEAHNRGIKVLLDLVPGHTSEQNDWFQYSCKAEPNQYSDRYIWTSHAFDNGDGLPFIGGEAPRNGTYILNFFKSQPALNYGFNKKTRPWQQSVDAPGPVANQEEMANIMRYWLDKGADGFRVDMADSLVKFDGEDKQETIKVWQKIFARFRNDYPEAAFVSEWGKPIQALKAGFDMDFYLDWRNNGYNVLARNTDDPLGHSEDLSFFKQSSGTSPQEFIDQYWPQYEQIRDLGYFSLISCNHDTPRLAPRLNDAERRLFFIFLLTMPGVPFIYYGDEIGMRYLDIPTKEGGYQRTGTRTPMQWDATKKNYGFSSAQTEELYLPQDTAPDAPDVASQMLDPAALRPFVQKLIGLRSQHPKLHADSDFSFLWAHDNSRILAYRRESSGGNRCAVALNAGDTADSITLESPATIIVSSGDARVEGNTVHLGPSSGAVVELA</sequence>
<dbReference type="SMART" id="SM00642">
    <property type="entry name" value="Aamy"/>
    <property type="match status" value="1"/>
</dbReference>